<dbReference type="GO" id="GO:0005737">
    <property type="term" value="C:cytoplasm"/>
    <property type="evidence" value="ECO:0007669"/>
    <property type="project" value="UniProtKB-SubCell"/>
</dbReference>
<protein>
    <recommendedName>
        <fullName evidence="3 8">Corrinoid adenosyltransferase</fullName>
        <ecNumber evidence="3 8">2.5.1.17</ecNumber>
    </recommendedName>
    <alternativeName>
        <fullName evidence="8">Cob(II)alamin adenosyltransferase</fullName>
    </alternativeName>
    <alternativeName>
        <fullName evidence="8">Cob(II)yrinic acid a,c-diamide adenosyltransferase</fullName>
    </alternativeName>
</protein>
<comment type="subcellular location">
    <subcellularLocation>
        <location evidence="8">Cytoplasm</location>
    </subcellularLocation>
</comment>
<dbReference type="Proteomes" id="UP000270873">
    <property type="component" value="Unassembled WGS sequence"/>
</dbReference>
<sequence length="227" mass="25176">MQAVAVLSSAVLPSVVDCHERRTRMNESPERDERHLARMLRKKAVMDERIASSPNKCGLLLVLTGNGKGKSSSAFGMLARAMGHDMQCGVVQFIKGRNSTGEEMFFRRFPEQVRYHVMGEGFTWETQDRQRDIAAAEAAWAVSREMLRDPAIGLVVLDELNIALKHGYLDLEQVLSDLQARPPMQHVLVTGRGAKPELIDLADTVSDIGVVKHAFQAGIRAQKGIEL</sequence>
<comment type="catalytic activity">
    <reaction evidence="6 8">
        <text>2 cob(II)yrinate a,c diamide + reduced [electron-transfer flavoprotein] + 2 ATP = 2 adenosylcob(III)yrinate a,c-diamide + 2 triphosphate + oxidized [electron-transfer flavoprotein] + 3 H(+)</text>
        <dbReference type="Rhea" id="RHEA:11528"/>
        <dbReference type="Rhea" id="RHEA-COMP:10685"/>
        <dbReference type="Rhea" id="RHEA-COMP:10686"/>
        <dbReference type="ChEBI" id="CHEBI:15378"/>
        <dbReference type="ChEBI" id="CHEBI:18036"/>
        <dbReference type="ChEBI" id="CHEBI:30616"/>
        <dbReference type="ChEBI" id="CHEBI:57692"/>
        <dbReference type="ChEBI" id="CHEBI:58307"/>
        <dbReference type="ChEBI" id="CHEBI:58503"/>
        <dbReference type="ChEBI" id="CHEBI:58537"/>
        <dbReference type="EC" id="2.5.1.17"/>
    </reaction>
</comment>
<evidence type="ECO:0000256" key="6">
    <source>
        <dbReference type="ARBA" id="ARBA00048555"/>
    </source>
</evidence>
<dbReference type="GO" id="GO:0008817">
    <property type="term" value="F:corrinoid adenosyltransferase activity"/>
    <property type="evidence" value="ECO:0007669"/>
    <property type="project" value="UniProtKB-UniRule"/>
</dbReference>
<dbReference type="PANTHER" id="PTHR46638:SF1">
    <property type="entry name" value="CORRINOID ADENOSYLTRANSFERASE"/>
    <property type="match status" value="1"/>
</dbReference>
<gene>
    <name evidence="10" type="ORF">ALO53_00726</name>
    <name evidence="11" type="ORF">ALP66_03811</name>
</gene>
<name>A0A0P9U2P6_PSEA0</name>
<dbReference type="GO" id="GO:0005524">
    <property type="term" value="F:ATP binding"/>
    <property type="evidence" value="ECO:0007669"/>
    <property type="project" value="UniProtKB-UniRule"/>
</dbReference>
<evidence type="ECO:0000259" key="9">
    <source>
        <dbReference type="Pfam" id="PF12557"/>
    </source>
</evidence>
<evidence type="ECO:0000313" key="10">
    <source>
        <dbReference type="EMBL" id="KPX81969.1"/>
    </source>
</evidence>
<organism evidence="10 12">
    <name type="scientific">Pseudomonas amygdali pv. photiniae</name>
    <dbReference type="NCBI Taxonomy" id="251724"/>
    <lineage>
        <taxon>Bacteria</taxon>
        <taxon>Pseudomonadati</taxon>
        <taxon>Pseudomonadota</taxon>
        <taxon>Gammaproteobacteria</taxon>
        <taxon>Pseudomonadales</taxon>
        <taxon>Pseudomonadaceae</taxon>
        <taxon>Pseudomonas</taxon>
        <taxon>Pseudomonas amygdali</taxon>
    </lineage>
</organism>
<feature type="domain" description="Cob(I)alamin adenosyltransferase N-terminal" evidence="9">
    <location>
        <begin position="25"/>
        <end position="50"/>
    </location>
</feature>
<comment type="similarity">
    <text evidence="2 8">Belongs to the Cob(I)alamin adenosyltransferase family.</text>
</comment>
<dbReference type="CDD" id="cd00561">
    <property type="entry name" value="CobA_ACA"/>
    <property type="match status" value="1"/>
</dbReference>
<dbReference type="Gene3D" id="3.40.50.300">
    <property type="entry name" value="P-loop containing nucleotide triphosphate hydrolases"/>
    <property type="match status" value="1"/>
</dbReference>
<dbReference type="PANTHER" id="PTHR46638">
    <property type="entry name" value="CORRINOID ADENOSYLTRANSFERASE"/>
    <property type="match status" value="1"/>
</dbReference>
<dbReference type="AlphaFoldDB" id="A0A0P9U2P6"/>
<evidence type="ECO:0000313" key="13">
    <source>
        <dbReference type="Proteomes" id="UP000270873"/>
    </source>
</evidence>
<evidence type="ECO:0000313" key="11">
    <source>
        <dbReference type="EMBL" id="RMS54392.1"/>
    </source>
</evidence>
<evidence type="ECO:0000256" key="8">
    <source>
        <dbReference type="PIRNR" id="PIRNR015617"/>
    </source>
</evidence>
<accession>A0A0P9U2P6</accession>
<keyword evidence="8 10" id="KW-0808">Transferase</keyword>
<dbReference type="NCBIfam" id="TIGR00708">
    <property type="entry name" value="cobA"/>
    <property type="match status" value="1"/>
</dbReference>
<comment type="pathway">
    <text evidence="1 8">Cofactor biosynthesis; adenosylcobalamin biosynthesis; adenosylcobalamin from cob(II)yrinate a,c-diamide: step 2/7.</text>
</comment>
<evidence type="ECO:0000256" key="4">
    <source>
        <dbReference type="ARBA" id="ARBA00023244"/>
    </source>
</evidence>
<dbReference type="Pfam" id="PF02572">
    <property type="entry name" value="CobA_CobO_BtuR"/>
    <property type="match status" value="1"/>
</dbReference>
<comment type="caution">
    <text evidence="10">The sequence shown here is derived from an EMBL/GenBank/DDBJ whole genome shotgun (WGS) entry which is preliminary data.</text>
</comment>
<dbReference type="EC" id="2.5.1.17" evidence="3 8"/>
<comment type="catalytic activity">
    <reaction evidence="7 8">
        <text>2 cob(II)alamin + reduced [electron-transfer flavoprotein] + 2 ATP = 2 adenosylcob(III)alamin + 2 triphosphate + oxidized [electron-transfer flavoprotein] + 3 H(+)</text>
        <dbReference type="Rhea" id="RHEA:28671"/>
        <dbReference type="Rhea" id="RHEA-COMP:10685"/>
        <dbReference type="Rhea" id="RHEA-COMP:10686"/>
        <dbReference type="ChEBI" id="CHEBI:15378"/>
        <dbReference type="ChEBI" id="CHEBI:16304"/>
        <dbReference type="ChEBI" id="CHEBI:18036"/>
        <dbReference type="ChEBI" id="CHEBI:18408"/>
        <dbReference type="ChEBI" id="CHEBI:30616"/>
        <dbReference type="ChEBI" id="CHEBI:57692"/>
        <dbReference type="ChEBI" id="CHEBI:58307"/>
        <dbReference type="EC" id="2.5.1.17"/>
    </reaction>
</comment>
<reference evidence="10 12" key="1">
    <citation type="submission" date="2015-09" db="EMBL/GenBank/DDBJ databases">
        <title>Genome announcement of multiple Pseudomonas syringae strains.</title>
        <authorList>
            <person name="Thakur S."/>
            <person name="Wang P.W."/>
            <person name="Gong Y."/>
            <person name="Weir B.S."/>
            <person name="Guttman D.S."/>
        </authorList>
    </citation>
    <scope>NUCLEOTIDE SEQUENCE [LARGE SCALE GENOMIC DNA]</scope>
    <source>
        <strain evidence="10 12">ICMP7840</strain>
    </source>
</reference>
<evidence type="ECO:0000313" key="12">
    <source>
        <dbReference type="Proteomes" id="UP000050469"/>
    </source>
</evidence>
<evidence type="ECO:0000256" key="2">
    <source>
        <dbReference type="ARBA" id="ARBA00007487"/>
    </source>
</evidence>
<dbReference type="InterPro" id="IPR003724">
    <property type="entry name" value="CblAdoTrfase_CobA"/>
</dbReference>
<keyword evidence="4 8" id="KW-0627">Porphyrin biosynthesis</keyword>
<dbReference type="PIRSF" id="PIRSF015617">
    <property type="entry name" value="Adensltrnsf_CobA"/>
    <property type="match status" value="1"/>
</dbReference>
<evidence type="ECO:0000256" key="1">
    <source>
        <dbReference type="ARBA" id="ARBA00005121"/>
    </source>
</evidence>
<dbReference type="Pfam" id="PF12557">
    <property type="entry name" value="Co_AT_N"/>
    <property type="match status" value="1"/>
</dbReference>
<reference evidence="11 13" key="2">
    <citation type="submission" date="2018-08" db="EMBL/GenBank/DDBJ databases">
        <title>Recombination of ecologically and evolutionarily significant loci maintains genetic cohesion in the Pseudomonas syringae species complex.</title>
        <authorList>
            <person name="Dillon M."/>
            <person name="Thakur S."/>
            <person name="Almeida R.N.D."/>
            <person name="Weir B.S."/>
            <person name="Guttman D.S."/>
        </authorList>
    </citation>
    <scope>NUCLEOTIDE SEQUENCE [LARGE SCALE GENOMIC DNA]</scope>
    <source>
        <strain evidence="11 13">ICMP 7847</strain>
    </source>
</reference>
<dbReference type="EMBL" id="LJQO01000006">
    <property type="protein sequence ID" value="KPX81969.1"/>
    <property type="molecule type" value="Genomic_DNA"/>
</dbReference>
<dbReference type="InterPro" id="IPR027417">
    <property type="entry name" value="P-loop_NTPase"/>
</dbReference>
<dbReference type="EMBL" id="RBSP01000080">
    <property type="protein sequence ID" value="RMS54392.1"/>
    <property type="molecule type" value="Genomic_DNA"/>
</dbReference>
<dbReference type="SUPFAM" id="SSF52540">
    <property type="entry name" value="P-loop containing nucleoside triphosphate hydrolases"/>
    <property type="match status" value="1"/>
</dbReference>
<keyword evidence="8" id="KW-0963">Cytoplasm</keyword>
<dbReference type="PATRIC" id="fig|251724.3.peg.926"/>
<keyword evidence="8" id="KW-0547">Nucleotide-binding</keyword>
<proteinExistence type="inferred from homology"/>
<dbReference type="InterPro" id="IPR025826">
    <property type="entry name" value="Co_AT_N_dom"/>
</dbReference>
<comment type="function">
    <text evidence="5 8">Required for both de novo synthesis of the corrin ring for the assimilation of exogenous corrinoids. Participates in the adenosylation of a variety of incomplete and complete corrinoids.</text>
</comment>
<evidence type="ECO:0000256" key="7">
    <source>
        <dbReference type="ARBA" id="ARBA00048692"/>
    </source>
</evidence>
<dbReference type="GO" id="GO:0009236">
    <property type="term" value="P:cobalamin biosynthetic process"/>
    <property type="evidence" value="ECO:0007669"/>
    <property type="project" value="UniProtKB-UniRule"/>
</dbReference>
<dbReference type="Proteomes" id="UP000050469">
    <property type="component" value="Unassembled WGS sequence"/>
</dbReference>
<dbReference type="NCBIfam" id="NF004637">
    <property type="entry name" value="PRK05986.1"/>
    <property type="match status" value="1"/>
</dbReference>
<dbReference type="GO" id="GO:0006779">
    <property type="term" value="P:porphyrin-containing compound biosynthetic process"/>
    <property type="evidence" value="ECO:0007669"/>
    <property type="project" value="UniProtKB-UniRule"/>
</dbReference>
<keyword evidence="8" id="KW-0067">ATP-binding</keyword>
<keyword evidence="8" id="KW-0169">Cobalamin biosynthesis</keyword>
<evidence type="ECO:0000256" key="3">
    <source>
        <dbReference type="ARBA" id="ARBA00012454"/>
    </source>
</evidence>
<dbReference type="UniPathway" id="UPA00148">
    <property type="reaction ID" value="UER00233"/>
</dbReference>
<evidence type="ECO:0000256" key="5">
    <source>
        <dbReference type="ARBA" id="ARBA00024929"/>
    </source>
</evidence>